<feature type="non-terminal residue" evidence="1">
    <location>
        <position position="294"/>
    </location>
</feature>
<proteinExistence type="predicted"/>
<dbReference type="EMBL" id="CAJOBC010119840">
    <property type="protein sequence ID" value="CAF4569009.1"/>
    <property type="molecule type" value="Genomic_DNA"/>
</dbReference>
<comment type="caution">
    <text evidence="1">The sequence shown here is derived from an EMBL/GenBank/DDBJ whole genome shotgun (WGS) entry which is preliminary data.</text>
</comment>
<organism evidence="1 2">
    <name type="scientific">Didymodactylos carnosus</name>
    <dbReference type="NCBI Taxonomy" id="1234261"/>
    <lineage>
        <taxon>Eukaryota</taxon>
        <taxon>Metazoa</taxon>
        <taxon>Spiralia</taxon>
        <taxon>Gnathifera</taxon>
        <taxon>Rotifera</taxon>
        <taxon>Eurotatoria</taxon>
        <taxon>Bdelloidea</taxon>
        <taxon>Philodinida</taxon>
        <taxon>Philodinidae</taxon>
        <taxon>Didymodactylos</taxon>
    </lineage>
</organism>
<sequence>MWKIPIQNPHRILIFHDESTFRSGEVSPKRWFFGENTPFFPKGRGRSHMISDFLVQHPSGPFFELSENEWKEATAKYITLSVDSDVNYIDRTATASINMGTDAYFDNATVLGQFEKLFQMLEFKEEYKHNQIEIVVDNARTHTAKSYSLQDFGKNIGTRCPIEQIEYVDENGVQKVIDCYFKGGENKGKSKGLVELCKDLGVQLRAEIKLDDIRDILSTHRAFQNATKLEMLGIKYRIKIIYCPKYHCELNRIEGLWCNQKAFVRSRTDQSFDKMIKLISESRINFVERKIALK</sequence>
<gene>
    <name evidence="1" type="ORF">SRO942_LOCUS47686</name>
</gene>
<protein>
    <recommendedName>
        <fullName evidence="3">Tc1-like transposase DDE domain-containing protein</fullName>
    </recommendedName>
</protein>
<evidence type="ECO:0008006" key="3">
    <source>
        <dbReference type="Google" id="ProtNLM"/>
    </source>
</evidence>
<dbReference type="Proteomes" id="UP000681722">
    <property type="component" value="Unassembled WGS sequence"/>
</dbReference>
<dbReference type="AlphaFoldDB" id="A0A8S2YKL6"/>
<dbReference type="OrthoDB" id="10036531at2759"/>
<dbReference type="GO" id="GO:0003676">
    <property type="term" value="F:nucleic acid binding"/>
    <property type="evidence" value="ECO:0007669"/>
    <property type="project" value="InterPro"/>
</dbReference>
<dbReference type="Gene3D" id="3.30.420.10">
    <property type="entry name" value="Ribonuclease H-like superfamily/Ribonuclease H"/>
    <property type="match status" value="1"/>
</dbReference>
<evidence type="ECO:0000313" key="1">
    <source>
        <dbReference type="EMBL" id="CAF4569009.1"/>
    </source>
</evidence>
<accession>A0A8S2YKL6</accession>
<evidence type="ECO:0000313" key="2">
    <source>
        <dbReference type="Proteomes" id="UP000681722"/>
    </source>
</evidence>
<dbReference type="InterPro" id="IPR036397">
    <property type="entry name" value="RNaseH_sf"/>
</dbReference>
<reference evidence="1" key="1">
    <citation type="submission" date="2021-02" db="EMBL/GenBank/DDBJ databases">
        <authorList>
            <person name="Nowell W R."/>
        </authorList>
    </citation>
    <scope>NUCLEOTIDE SEQUENCE</scope>
</reference>
<name>A0A8S2YKL6_9BILA</name>